<evidence type="ECO:0000313" key="1">
    <source>
        <dbReference type="EMBL" id="MBX63671.1"/>
    </source>
</evidence>
<dbReference type="EMBL" id="GGEC01083187">
    <property type="protein sequence ID" value="MBX63671.1"/>
    <property type="molecule type" value="Transcribed_RNA"/>
</dbReference>
<accession>A0A2P2Q9J9</accession>
<proteinExistence type="predicted"/>
<name>A0A2P2Q9J9_RHIMU</name>
<dbReference type="AlphaFoldDB" id="A0A2P2Q9J9"/>
<organism evidence="1">
    <name type="scientific">Rhizophora mucronata</name>
    <name type="common">Asiatic mangrove</name>
    <dbReference type="NCBI Taxonomy" id="61149"/>
    <lineage>
        <taxon>Eukaryota</taxon>
        <taxon>Viridiplantae</taxon>
        <taxon>Streptophyta</taxon>
        <taxon>Embryophyta</taxon>
        <taxon>Tracheophyta</taxon>
        <taxon>Spermatophyta</taxon>
        <taxon>Magnoliopsida</taxon>
        <taxon>eudicotyledons</taxon>
        <taxon>Gunneridae</taxon>
        <taxon>Pentapetalae</taxon>
        <taxon>rosids</taxon>
        <taxon>fabids</taxon>
        <taxon>Malpighiales</taxon>
        <taxon>Rhizophoraceae</taxon>
        <taxon>Rhizophora</taxon>
    </lineage>
</organism>
<protein>
    <submittedName>
        <fullName evidence="1">Uncharacterized protein</fullName>
    </submittedName>
</protein>
<reference evidence="1" key="1">
    <citation type="submission" date="2018-02" db="EMBL/GenBank/DDBJ databases">
        <title>Rhizophora mucronata_Transcriptome.</title>
        <authorList>
            <person name="Meera S.P."/>
            <person name="Sreeshan A."/>
            <person name="Augustine A."/>
        </authorList>
    </citation>
    <scope>NUCLEOTIDE SEQUENCE</scope>
    <source>
        <tissue evidence="1">Leaf</tissue>
    </source>
</reference>
<sequence length="69" mass="8399">MRYMCEHQIQVSHVMIYSISLYRLTRAADAWMFYGRRTLQHRDVLHYLSSTNTVYWLLCFGCLTYELNK</sequence>